<accession>A0ABM1IBV8</accession>
<evidence type="ECO:0000313" key="9">
    <source>
        <dbReference type="RefSeq" id="XP_015177695.1"/>
    </source>
</evidence>
<evidence type="ECO:0000256" key="7">
    <source>
        <dbReference type="ARBA" id="ARBA00023180"/>
    </source>
</evidence>
<dbReference type="RefSeq" id="XP_015177695.1">
    <property type="nucleotide sequence ID" value="XM_015322209.1"/>
</dbReference>
<name>A0ABM1IBV8_POLDO</name>
<evidence type="ECO:0000256" key="6">
    <source>
        <dbReference type="ARBA" id="ARBA00023136"/>
    </source>
</evidence>
<gene>
    <name evidence="9" type="primary">LOC107067047</name>
</gene>
<dbReference type="Pfam" id="PF01130">
    <property type="entry name" value="CD36"/>
    <property type="match status" value="1"/>
</dbReference>
<dbReference type="PANTHER" id="PTHR11923">
    <property type="entry name" value="SCAVENGER RECEPTOR CLASS B TYPE-1 SR-B1"/>
    <property type="match status" value="1"/>
</dbReference>
<dbReference type="InterPro" id="IPR002159">
    <property type="entry name" value="CD36_fam"/>
</dbReference>
<dbReference type="PRINTS" id="PR01609">
    <property type="entry name" value="CD36FAMILY"/>
</dbReference>
<sequence length="104" mass="12266">MDNTKGYEIWSYPEKMTFTIYLFHVENPDDVLLGERPRLIERGPYVYEIIVEKEILSVNEIRDEITFNIKKTYYYNDEESGELSENDEVVIINMAYLGAINTVT</sequence>
<keyword evidence="5" id="KW-1133">Transmembrane helix</keyword>
<evidence type="ECO:0000256" key="4">
    <source>
        <dbReference type="ARBA" id="ARBA00022692"/>
    </source>
</evidence>
<proteinExistence type="inferred from homology"/>
<dbReference type="PANTHER" id="PTHR11923:SF93">
    <property type="entry name" value="GH07959P-RELATED"/>
    <property type="match status" value="1"/>
</dbReference>
<keyword evidence="7" id="KW-0325">Glycoprotein</keyword>
<reference evidence="9" key="1">
    <citation type="submission" date="2025-08" db="UniProtKB">
        <authorList>
            <consortium name="RefSeq"/>
        </authorList>
    </citation>
    <scope>IDENTIFICATION</scope>
    <source>
        <tissue evidence="9">Whole body</tissue>
    </source>
</reference>
<evidence type="ECO:0000256" key="2">
    <source>
        <dbReference type="ARBA" id="ARBA00010532"/>
    </source>
</evidence>
<comment type="similarity">
    <text evidence="2">Belongs to the CD36 family.</text>
</comment>
<evidence type="ECO:0000256" key="3">
    <source>
        <dbReference type="ARBA" id="ARBA00022475"/>
    </source>
</evidence>
<comment type="subcellular location">
    <subcellularLocation>
        <location evidence="1">Cell membrane</location>
    </subcellularLocation>
</comment>
<keyword evidence="3" id="KW-1003">Cell membrane</keyword>
<protein>
    <submittedName>
        <fullName evidence="9">Sensory neuron membrane protein 2-like</fullName>
    </submittedName>
</protein>
<keyword evidence="8" id="KW-1185">Reference proteome</keyword>
<keyword evidence="4" id="KW-0812">Transmembrane</keyword>
<dbReference type="Proteomes" id="UP000694924">
    <property type="component" value="Unplaced"/>
</dbReference>
<evidence type="ECO:0000256" key="5">
    <source>
        <dbReference type="ARBA" id="ARBA00022989"/>
    </source>
</evidence>
<keyword evidence="6" id="KW-0472">Membrane</keyword>
<dbReference type="GeneID" id="107067047"/>
<evidence type="ECO:0000256" key="1">
    <source>
        <dbReference type="ARBA" id="ARBA00004236"/>
    </source>
</evidence>
<organism evidence="8 9">
    <name type="scientific">Polistes dominula</name>
    <name type="common">European paper wasp</name>
    <name type="synonym">Vespa dominula</name>
    <dbReference type="NCBI Taxonomy" id="743375"/>
    <lineage>
        <taxon>Eukaryota</taxon>
        <taxon>Metazoa</taxon>
        <taxon>Ecdysozoa</taxon>
        <taxon>Arthropoda</taxon>
        <taxon>Hexapoda</taxon>
        <taxon>Insecta</taxon>
        <taxon>Pterygota</taxon>
        <taxon>Neoptera</taxon>
        <taxon>Endopterygota</taxon>
        <taxon>Hymenoptera</taxon>
        <taxon>Apocrita</taxon>
        <taxon>Aculeata</taxon>
        <taxon>Vespoidea</taxon>
        <taxon>Vespidae</taxon>
        <taxon>Polistinae</taxon>
        <taxon>Polistini</taxon>
        <taxon>Polistes</taxon>
    </lineage>
</organism>
<evidence type="ECO:0000313" key="8">
    <source>
        <dbReference type="Proteomes" id="UP000694924"/>
    </source>
</evidence>